<accession>F8QQL6</accession>
<dbReference type="InterPro" id="IPR036388">
    <property type="entry name" value="WH-like_DNA-bd_sf"/>
</dbReference>
<protein>
    <submittedName>
        <fullName evidence="8">Ribosomal protein S10</fullName>
    </submittedName>
</protein>
<evidence type="ECO:0000256" key="6">
    <source>
        <dbReference type="SAM" id="MobiDB-lite"/>
    </source>
</evidence>
<dbReference type="PANTHER" id="PTHR12146:SF0">
    <property type="entry name" value="RIBOSOMAL PROTEIN S10"/>
    <property type="match status" value="1"/>
</dbReference>
<dbReference type="GO" id="GO:0003723">
    <property type="term" value="F:RNA binding"/>
    <property type="evidence" value="ECO:0007669"/>
    <property type="project" value="TreeGrafter"/>
</dbReference>
<sequence>MVLIPKKTRKQIMEHIFKEGVIVVKHDPNASRHNDPDLAEIPNLHVMMVTRPLCSSEYLTEVFNWRWHYYFLTNKGIEFLREQLHLPPHVMPSTLTKARPSKPQLLEGGNSGDGWGKGKGKGKGWGKSKESEE</sequence>
<dbReference type="InterPro" id="IPR005326">
    <property type="entry name" value="Plectin_eS10_N"/>
</dbReference>
<proteinExistence type="evidence at transcript level"/>
<dbReference type="Gene3D" id="1.10.10.10">
    <property type="entry name" value="Winged helix-like DNA-binding domain superfamily/Winged helix DNA-binding domain"/>
    <property type="match status" value="1"/>
</dbReference>
<dbReference type="Pfam" id="PF03501">
    <property type="entry name" value="S10_plectin"/>
    <property type="match status" value="1"/>
</dbReference>
<evidence type="ECO:0000256" key="4">
    <source>
        <dbReference type="ARBA" id="ARBA00022980"/>
    </source>
</evidence>
<dbReference type="InterPro" id="IPR037447">
    <property type="entry name" value="Ribosomal_eS10"/>
</dbReference>
<comment type="similarity">
    <text evidence="2">Belongs to the eukaryotic ribosomal protein eS10 family.</text>
</comment>
<evidence type="ECO:0000256" key="3">
    <source>
        <dbReference type="ARBA" id="ARBA00022490"/>
    </source>
</evidence>
<dbReference type="GO" id="GO:0022627">
    <property type="term" value="C:cytosolic small ribosomal subunit"/>
    <property type="evidence" value="ECO:0007669"/>
    <property type="project" value="TreeGrafter"/>
</dbReference>
<evidence type="ECO:0000256" key="5">
    <source>
        <dbReference type="ARBA" id="ARBA00023274"/>
    </source>
</evidence>
<comment type="subcellular location">
    <subcellularLocation>
        <location evidence="1">Cytoplasm</location>
    </subcellularLocation>
</comment>
<feature type="domain" description="Plectin/eS10 N-terminal" evidence="7">
    <location>
        <begin position="4"/>
        <end position="98"/>
    </location>
</feature>
<reference evidence="8" key="1">
    <citation type="journal article" date="2011" name="PLoS ONE">
        <title>Spliced Leader RNAs, Mitochondrial Gene Frameshifts and Multi-Protein Phylogeny Expand Support for the Genus Perkinsus as a Unique Group of Alveolates.</title>
        <authorList>
            <person name="Zhang H."/>
            <person name="Campbell D.A."/>
            <person name="Sturm N.R."/>
            <person name="Dungan C.F."/>
            <person name="Lin S."/>
        </authorList>
    </citation>
    <scope>NUCLEOTIDE SEQUENCE</scope>
    <source>
        <strain evidence="8">CCMP1314</strain>
    </source>
</reference>
<dbReference type="PANTHER" id="PTHR12146">
    <property type="entry name" value="40S RIBOSOMAL PROTEIN S10"/>
    <property type="match status" value="1"/>
</dbReference>
<evidence type="ECO:0000313" key="8">
    <source>
        <dbReference type="EMBL" id="ADV03062.1"/>
    </source>
</evidence>
<organism evidence="8">
    <name type="scientific">Amphidinium carterae</name>
    <name type="common">Dinoflagellate</name>
    <dbReference type="NCBI Taxonomy" id="2961"/>
    <lineage>
        <taxon>Eukaryota</taxon>
        <taxon>Sar</taxon>
        <taxon>Alveolata</taxon>
        <taxon>Dinophyceae</taxon>
        <taxon>Amphidiniales</taxon>
        <taxon>Amphidiniaceae</taxon>
        <taxon>Amphidinium</taxon>
    </lineage>
</organism>
<gene>
    <name evidence="8" type="primary">RP-S10</name>
</gene>
<keyword evidence="4 8" id="KW-0689">Ribosomal protein</keyword>
<dbReference type="GO" id="GO:0003735">
    <property type="term" value="F:structural constituent of ribosome"/>
    <property type="evidence" value="ECO:0007669"/>
    <property type="project" value="TreeGrafter"/>
</dbReference>
<keyword evidence="5" id="KW-0687">Ribonucleoprotein</keyword>
<evidence type="ECO:0000256" key="2">
    <source>
        <dbReference type="ARBA" id="ARBA00007278"/>
    </source>
</evidence>
<evidence type="ECO:0000259" key="7">
    <source>
        <dbReference type="Pfam" id="PF03501"/>
    </source>
</evidence>
<feature type="region of interest" description="Disordered" evidence="6">
    <location>
        <begin position="91"/>
        <end position="133"/>
    </location>
</feature>
<dbReference type="AlphaFoldDB" id="F8QQL6"/>
<name>F8QQL6_AMPCA</name>
<dbReference type="EMBL" id="GU373024">
    <property type="protein sequence ID" value="ADV03062.1"/>
    <property type="molecule type" value="mRNA"/>
</dbReference>
<keyword evidence="3" id="KW-0963">Cytoplasm</keyword>
<evidence type="ECO:0000256" key="1">
    <source>
        <dbReference type="ARBA" id="ARBA00004496"/>
    </source>
</evidence>